<dbReference type="EMBL" id="PGUV01000007">
    <property type="protein sequence ID" value="PLS07638.1"/>
    <property type="molecule type" value="Genomic_DNA"/>
</dbReference>
<dbReference type="RefSeq" id="WP_101860482.1">
    <property type="nucleotide sequence ID" value="NZ_PGUV01000007.1"/>
</dbReference>
<protein>
    <submittedName>
        <fullName evidence="1">Uncharacterized protein</fullName>
    </submittedName>
</protein>
<organism evidence="1 2">
    <name type="scientific">Bacillus halotolerans</name>
    <dbReference type="NCBI Taxonomy" id="260554"/>
    <lineage>
        <taxon>Bacteria</taxon>
        <taxon>Bacillati</taxon>
        <taxon>Bacillota</taxon>
        <taxon>Bacilli</taxon>
        <taxon>Bacillales</taxon>
        <taxon>Bacillaceae</taxon>
        <taxon>Bacillus</taxon>
    </lineage>
</organism>
<gene>
    <name evidence="1" type="ORF">CUU63_10105</name>
</gene>
<name>A0A9Q6A9G9_9BACI</name>
<proteinExistence type="predicted"/>
<dbReference type="Proteomes" id="UP000234803">
    <property type="component" value="Unassembled WGS sequence"/>
</dbReference>
<sequence>MLSNNWLYVKNPYLDHLIFGSDYEEIINFFEKITSWVNTNLVNEQESKFLLTKMVNEVFNIKTEVSFNYRLKVIEKIIRKPAYSLIEKTMKAEIMRIYRETQAKLQSENDSQTLLLYRGLTRNELDSYYKNPSLLKTNTIVSFTTDENRYQREVQVAVEVPIENVLFYRDLCPFNEQGYGMCRLGLHIEEEVIVINPNQHFKIKDVKINHRFRRLREAEEKYL</sequence>
<evidence type="ECO:0000313" key="1">
    <source>
        <dbReference type="EMBL" id="PLS07638.1"/>
    </source>
</evidence>
<evidence type="ECO:0000313" key="2">
    <source>
        <dbReference type="Proteomes" id="UP000234803"/>
    </source>
</evidence>
<dbReference type="AlphaFoldDB" id="A0A9Q6A9G9"/>
<comment type="caution">
    <text evidence="1">The sequence shown here is derived from an EMBL/GenBank/DDBJ whole genome shotgun (WGS) entry which is preliminary data.</text>
</comment>
<reference evidence="1 2" key="1">
    <citation type="submission" date="2017-12" db="EMBL/GenBank/DDBJ databases">
        <title>Comparative Functional Genomics of Dry Heat Resistant strains isolated from the Viking Spacecraft.</title>
        <authorList>
            <person name="Seuylemezian A."/>
            <person name="Cooper K."/>
            <person name="Vaishampayan P."/>
        </authorList>
    </citation>
    <scope>NUCLEOTIDE SEQUENCE [LARGE SCALE GENOMIC DNA]</scope>
    <source>
        <strain evidence="1 2">V48-19</strain>
    </source>
</reference>
<accession>A0A9Q6A9G9</accession>